<gene>
    <name evidence="4" type="ORF">FNH09_30220</name>
</gene>
<dbReference type="PANTHER" id="PTHR16305:SF35">
    <property type="entry name" value="TRANSCRIPTIONAL ACTIVATOR DOMAIN"/>
    <property type="match status" value="1"/>
</dbReference>
<dbReference type="InterPro" id="IPR016032">
    <property type="entry name" value="Sig_transdc_resp-reg_C-effctor"/>
</dbReference>
<feature type="domain" description="HTH luxR-type" evidence="3">
    <location>
        <begin position="860"/>
        <end position="925"/>
    </location>
</feature>
<dbReference type="OrthoDB" id="7053960at2"/>
<evidence type="ECO:0000313" key="5">
    <source>
        <dbReference type="Proteomes" id="UP000325849"/>
    </source>
</evidence>
<reference evidence="4 5" key="1">
    <citation type="submission" date="2019-07" db="EMBL/GenBank/DDBJ databases">
        <title>New species of Amycolatopsis and Streptomyces.</title>
        <authorList>
            <person name="Duangmal K."/>
            <person name="Teo W.F.A."/>
            <person name="Lipun K."/>
        </authorList>
    </citation>
    <scope>NUCLEOTIDE SEQUENCE [LARGE SCALE GENOMIC DNA]</scope>
    <source>
        <strain evidence="4 5">NBRC 109810</strain>
    </source>
</reference>
<dbReference type="AlphaFoldDB" id="A0A5N8VK09"/>
<name>A0A5N8VK09_9ACTN</name>
<dbReference type="InterPro" id="IPR036388">
    <property type="entry name" value="WH-like_DNA-bd_sf"/>
</dbReference>
<dbReference type="SUPFAM" id="SSF52540">
    <property type="entry name" value="P-loop containing nucleoside triphosphate hydrolases"/>
    <property type="match status" value="1"/>
</dbReference>
<keyword evidence="2" id="KW-0067">ATP-binding</keyword>
<dbReference type="SUPFAM" id="SSF46894">
    <property type="entry name" value="C-terminal effector domain of the bipartite response regulators"/>
    <property type="match status" value="1"/>
</dbReference>
<proteinExistence type="predicted"/>
<organism evidence="4 5">
    <name type="scientific">Streptomyces adustus</name>
    <dbReference type="NCBI Taxonomy" id="1609272"/>
    <lineage>
        <taxon>Bacteria</taxon>
        <taxon>Bacillati</taxon>
        <taxon>Actinomycetota</taxon>
        <taxon>Actinomycetes</taxon>
        <taxon>Kitasatosporales</taxon>
        <taxon>Streptomycetaceae</taxon>
        <taxon>Streptomyces</taxon>
    </lineage>
</organism>
<dbReference type="Proteomes" id="UP000325849">
    <property type="component" value="Unassembled WGS sequence"/>
</dbReference>
<dbReference type="GO" id="GO:0004016">
    <property type="term" value="F:adenylate cyclase activity"/>
    <property type="evidence" value="ECO:0007669"/>
    <property type="project" value="TreeGrafter"/>
</dbReference>
<evidence type="ECO:0000256" key="2">
    <source>
        <dbReference type="ARBA" id="ARBA00022840"/>
    </source>
</evidence>
<dbReference type="InterPro" id="IPR000792">
    <property type="entry name" value="Tscrpt_reg_LuxR_C"/>
</dbReference>
<dbReference type="PRINTS" id="PR00038">
    <property type="entry name" value="HTHLUXR"/>
</dbReference>
<dbReference type="GO" id="GO:0005737">
    <property type="term" value="C:cytoplasm"/>
    <property type="evidence" value="ECO:0007669"/>
    <property type="project" value="TreeGrafter"/>
</dbReference>
<dbReference type="RefSeq" id="WP_152893088.1">
    <property type="nucleotide sequence ID" value="NZ_VJZD01000155.1"/>
</dbReference>
<dbReference type="GO" id="GO:0005524">
    <property type="term" value="F:ATP binding"/>
    <property type="evidence" value="ECO:0007669"/>
    <property type="project" value="UniProtKB-KW"/>
</dbReference>
<evidence type="ECO:0000256" key="1">
    <source>
        <dbReference type="ARBA" id="ARBA00022741"/>
    </source>
</evidence>
<dbReference type="CDD" id="cd06170">
    <property type="entry name" value="LuxR_C_like"/>
    <property type="match status" value="1"/>
</dbReference>
<dbReference type="PANTHER" id="PTHR16305">
    <property type="entry name" value="TESTICULAR SOLUBLE ADENYLYL CYCLASE"/>
    <property type="match status" value="1"/>
</dbReference>
<dbReference type="SMART" id="SM00421">
    <property type="entry name" value="HTH_LUXR"/>
    <property type="match status" value="1"/>
</dbReference>
<dbReference type="InterPro" id="IPR041664">
    <property type="entry name" value="AAA_16"/>
</dbReference>
<keyword evidence="1" id="KW-0547">Nucleotide-binding</keyword>
<dbReference type="Gene3D" id="1.10.10.10">
    <property type="entry name" value="Winged helix-like DNA-binding domain superfamily/Winged helix DNA-binding domain"/>
    <property type="match status" value="1"/>
</dbReference>
<dbReference type="GO" id="GO:0003677">
    <property type="term" value="F:DNA binding"/>
    <property type="evidence" value="ECO:0007669"/>
    <property type="project" value="InterPro"/>
</dbReference>
<sequence>MTKGLLMVWSDVPAVPGPPMVGRLAEREAIGRLLASVRDGFSAVLVLNGDAGVGKSRLLRYAAESARDLTVVRLVGVEAETRLSYGALHRLLRPYLGRLPTLPQRQCDALNAALGLTDAPPSDRHLVGLAALTLLSDAATAAPMLCLVDDVQWLDRESAETLAFVGRRLYADCLGLLFAGREGTGDPDVFGDLPALRLEGLAGHEARALLSAGVTGHLNRTVAERLVAGTGGNPLALLELAVNLGSEQLAGVTPLPEPLPVNRQLEEHFRRAAALLPADTQTLLLLMAMTPTDDQAALWRAAGALGLSIRSAAPAVAAGILNRGTTAEFRHPLIRSAVHSAASAEELRRVQTALAATSAPERRAWHLAEAADGPDDGVAAELEAASELAQARGGYSEQALVLTRAAELTAHPGKRAERYLDAAAAHLTSGNLAAVQALLELATPHLSGPAARVQATRLRASVEMLRARPREVPAMLLDAVADLTTTDPTARWDLLREATQAAIIGGRMITGTTPHEVAKAAADAWQDAALPAGSPDPLMAALARSIAHGYAAGAPALAAALARLRTADELHEQDAFSVMVSIAGDEVWDIEAKREILEKLVAAGRARGALYGLSLALLALAKVEIWNGRFAAAESCFVESDDYMNATGYFRSGDFHKALLYAWTGREAELRAAVATMRAMSDSHGTGVTYRWAGQALSIFEIGRGRYREALDVQLAVFADHPVTLGDINLAGMVEAGLRAGAPAAAALAMERMEERAPLAATPWALGLLARCRALMAAGDDAERLYQESIAQLEKVPVAVDLAWSRLLFGEWLRRRKRRADARVQLRSAFESFESWGAVPFAERAKAELLATGETARKRTADTRFGLTPQERHVALLAASGLTNAEIAGQLFVTTSTVEFHMSRVFRKLGITSRRHIERRLGETDPGD</sequence>
<dbReference type="PROSITE" id="PS00622">
    <property type="entry name" value="HTH_LUXR_1"/>
    <property type="match status" value="1"/>
</dbReference>
<evidence type="ECO:0000259" key="3">
    <source>
        <dbReference type="PROSITE" id="PS50043"/>
    </source>
</evidence>
<comment type="caution">
    <text evidence="4">The sequence shown here is derived from an EMBL/GenBank/DDBJ whole genome shotgun (WGS) entry which is preliminary data.</text>
</comment>
<evidence type="ECO:0000313" key="4">
    <source>
        <dbReference type="EMBL" id="MPY35359.1"/>
    </source>
</evidence>
<keyword evidence="5" id="KW-1185">Reference proteome</keyword>
<protein>
    <submittedName>
        <fullName evidence="4">AAA family ATPase</fullName>
    </submittedName>
</protein>
<dbReference type="GO" id="GO:0006355">
    <property type="term" value="P:regulation of DNA-templated transcription"/>
    <property type="evidence" value="ECO:0007669"/>
    <property type="project" value="InterPro"/>
</dbReference>
<dbReference type="InterPro" id="IPR027417">
    <property type="entry name" value="P-loop_NTPase"/>
</dbReference>
<dbReference type="EMBL" id="VJZD01000155">
    <property type="protein sequence ID" value="MPY35359.1"/>
    <property type="molecule type" value="Genomic_DNA"/>
</dbReference>
<dbReference type="Pfam" id="PF00196">
    <property type="entry name" value="GerE"/>
    <property type="match status" value="1"/>
</dbReference>
<dbReference type="PROSITE" id="PS50043">
    <property type="entry name" value="HTH_LUXR_2"/>
    <property type="match status" value="1"/>
</dbReference>
<dbReference type="Pfam" id="PF13191">
    <property type="entry name" value="AAA_16"/>
    <property type="match status" value="1"/>
</dbReference>
<accession>A0A5N8VK09</accession>